<dbReference type="EMBL" id="JANPWB010000004">
    <property type="protein sequence ID" value="KAJ1190722.1"/>
    <property type="molecule type" value="Genomic_DNA"/>
</dbReference>
<comment type="caution">
    <text evidence="2">The sequence shown here is derived from an EMBL/GenBank/DDBJ whole genome shotgun (WGS) entry which is preliminary data.</text>
</comment>
<evidence type="ECO:0000256" key="1">
    <source>
        <dbReference type="SAM" id="MobiDB-lite"/>
    </source>
</evidence>
<sequence length="70" mass="7444">MLSNILRPWRPDQTDAAALPGPDGNETRMHTSEEPSSPAIAAAAHCAQVRSDPSAAGGDGKEPWMHPRMP</sequence>
<reference evidence="2" key="1">
    <citation type="journal article" date="2022" name="bioRxiv">
        <title>Sequencing and chromosome-scale assembly of the giantPleurodeles waltlgenome.</title>
        <authorList>
            <person name="Brown T."/>
            <person name="Elewa A."/>
            <person name="Iarovenko S."/>
            <person name="Subramanian E."/>
            <person name="Araus A.J."/>
            <person name="Petzold A."/>
            <person name="Susuki M."/>
            <person name="Suzuki K.-i.T."/>
            <person name="Hayashi T."/>
            <person name="Toyoda A."/>
            <person name="Oliveira C."/>
            <person name="Osipova E."/>
            <person name="Leigh N.D."/>
            <person name="Simon A."/>
            <person name="Yun M.H."/>
        </authorList>
    </citation>
    <scope>NUCLEOTIDE SEQUENCE</scope>
    <source>
        <strain evidence="2">20211129_DDA</strain>
        <tissue evidence="2">Liver</tissue>
    </source>
</reference>
<proteinExistence type="predicted"/>
<evidence type="ECO:0000313" key="2">
    <source>
        <dbReference type="EMBL" id="KAJ1190722.1"/>
    </source>
</evidence>
<organism evidence="2 3">
    <name type="scientific">Pleurodeles waltl</name>
    <name type="common">Iberian ribbed newt</name>
    <dbReference type="NCBI Taxonomy" id="8319"/>
    <lineage>
        <taxon>Eukaryota</taxon>
        <taxon>Metazoa</taxon>
        <taxon>Chordata</taxon>
        <taxon>Craniata</taxon>
        <taxon>Vertebrata</taxon>
        <taxon>Euteleostomi</taxon>
        <taxon>Amphibia</taxon>
        <taxon>Batrachia</taxon>
        <taxon>Caudata</taxon>
        <taxon>Salamandroidea</taxon>
        <taxon>Salamandridae</taxon>
        <taxon>Pleurodelinae</taxon>
        <taxon>Pleurodeles</taxon>
    </lineage>
</organism>
<feature type="compositionally biased region" description="Basic and acidic residues" evidence="1">
    <location>
        <begin position="59"/>
        <end position="70"/>
    </location>
</feature>
<name>A0AAV7UPM8_PLEWA</name>
<keyword evidence="3" id="KW-1185">Reference proteome</keyword>
<dbReference type="Proteomes" id="UP001066276">
    <property type="component" value="Chromosome 2_2"/>
</dbReference>
<feature type="region of interest" description="Disordered" evidence="1">
    <location>
        <begin position="1"/>
        <end position="70"/>
    </location>
</feature>
<dbReference type="AlphaFoldDB" id="A0AAV7UPM8"/>
<accession>A0AAV7UPM8</accession>
<gene>
    <name evidence="2" type="ORF">NDU88_000044</name>
</gene>
<protein>
    <submittedName>
        <fullName evidence="2">Uncharacterized protein</fullName>
    </submittedName>
</protein>
<evidence type="ECO:0000313" key="3">
    <source>
        <dbReference type="Proteomes" id="UP001066276"/>
    </source>
</evidence>